<dbReference type="PROSITE" id="PS50119">
    <property type="entry name" value="ZF_BBOX"/>
    <property type="match status" value="1"/>
</dbReference>
<dbReference type="SUPFAM" id="SSF57850">
    <property type="entry name" value="RING/U-box"/>
    <property type="match status" value="1"/>
</dbReference>
<dbReference type="PANTHER" id="PTHR25465:SF32">
    <property type="entry name" value="BLOODTHIRSTY-RELATED GENE FAMILY, MEMBER 16 ISOFORM X1-RELATED"/>
    <property type="match status" value="1"/>
</dbReference>
<dbReference type="InterPro" id="IPR013083">
    <property type="entry name" value="Znf_RING/FYVE/PHD"/>
</dbReference>
<evidence type="ECO:0000259" key="8">
    <source>
        <dbReference type="PROSITE" id="PS50089"/>
    </source>
</evidence>
<dbReference type="CDD" id="cd13733">
    <property type="entry name" value="SPRY_PRY_C-I_1"/>
    <property type="match status" value="1"/>
</dbReference>
<dbReference type="Pfam" id="PF00622">
    <property type="entry name" value="SPRY"/>
    <property type="match status" value="1"/>
</dbReference>
<dbReference type="EMBL" id="JAGEUA010000002">
    <property type="protein sequence ID" value="KAL1006601.1"/>
    <property type="molecule type" value="Genomic_DNA"/>
</dbReference>
<dbReference type="AlphaFoldDB" id="A0ABD0XCE0"/>
<dbReference type="Pfam" id="PF25600">
    <property type="entry name" value="TRIM_CC"/>
    <property type="match status" value="1"/>
</dbReference>
<reference evidence="11 12" key="1">
    <citation type="submission" date="2024-06" db="EMBL/GenBank/DDBJ databases">
        <authorList>
            <person name="Pan Q."/>
            <person name="Wen M."/>
            <person name="Jouanno E."/>
            <person name="Zahm M."/>
            <person name="Klopp C."/>
            <person name="Cabau C."/>
            <person name="Louis A."/>
            <person name="Berthelot C."/>
            <person name="Parey E."/>
            <person name="Roest Crollius H."/>
            <person name="Montfort J."/>
            <person name="Robinson-Rechavi M."/>
            <person name="Bouchez O."/>
            <person name="Lampietro C."/>
            <person name="Lopez Roques C."/>
            <person name="Donnadieu C."/>
            <person name="Postlethwait J."/>
            <person name="Bobe J."/>
            <person name="Verreycken H."/>
            <person name="Guiguen Y."/>
        </authorList>
    </citation>
    <scope>NUCLEOTIDE SEQUENCE [LARGE SCALE GENOMIC DNA]</scope>
    <source>
        <strain evidence="11">Up_M1</strain>
        <tissue evidence="11">Testis</tissue>
    </source>
</reference>
<evidence type="ECO:0000313" key="11">
    <source>
        <dbReference type="EMBL" id="KAL1006601.1"/>
    </source>
</evidence>
<protein>
    <submittedName>
        <fullName evidence="11">Uncharacterized protein</fullName>
    </submittedName>
</protein>
<accession>A0ABD0XCE0</accession>
<evidence type="ECO:0000256" key="2">
    <source>
        <dbReference type="ARBA" id="ARBA00022723"/>
    </source>
</evidence>
<evidence type="ECO:0000313" key="12">
    <source>
        <dbReference type="Proteomes" id="UP001557470"/>
    </source>
</evidence>
<keyword evidence="3 6" id="KW-0863">Zinc-finger</keyword>
<dbReference type="SUPFAM" id="SSF57845">
    <property type="entry name" value="B-box zinc-binding domain"/>
    <property type="match status" value="1"/>
</dbReference>
<dbReference type="GO" id="GO:0008270">
    <property type="term" value="F:zinc ion binding"/>
    <property type="evidence" value="ECO:0007669"/>
    <property type="project" value="UniProtKB-KW"/>
</dbReference>
<feature type="domain" description="RING-type" evidence="8">
    <location>
        <begin position="32"/>
        <end position="72"/>
    </location>
</feature>
<dbReference type="InterPro" id="IPR027370">
    <property type="entry name" value="Znf-RING_euk"/>
</dbReference>
<feature type="domain" description="B box-type" evidence="9">
    <location>
        <begin position="165"/>
        <end position="205"/>
    </location>
</feature>
<dbReference type="PANTHER" id="PTHR25465">
    <property type="entry name" value="B-BOX DOMAIN CONTAINING"/>
    <property type="match status" value="1"/>
</dbReference>
<dbReference type="SMART" id="SM00336">
    <property type="entry name" value="BBOX"/>
    <property type="match status" value="2"/>
</dbReference>
<sequence length="570" mass="65940">MEANSQPNGGKTPADFDMPSFCNVLLEEQFYCSICLDVFSDPVSIFCGHNFCKACISQYWDSAVLCQCPLCKEQFDIRPKLCTNTFISEMATQFRKSICVNNKLSLHQLSEEPGKMVCDVCNGTKLRALKSCLECQTSYCETHLEPHHRVAGLRRHKLINPVANLEDRMCKKHDRYLELFCMTDQMCVCQYCTEADHKTHHTVSLEEECRARKAHLGKMEAEMQQLIQERRKKVQEIKRSVELSKKDAEREIEDSMQVFTALVRSVQRSQAKFAEVIKERERENQRRSEELVSELEKEITELQRSCTELEVLSHTEDHLHLLQRSTFNLPPKKDWSDIRVHSDLCVGNMTRALFQMEETSREFRELEEKFNTAAGRLCDDALRMMRQYSVDVTLDSDTAFPFLSLSKDKKEVMCASKRKDYPICKKRFNNSFSVLGNEGFSSGRFYYEVEVKGKTWWWLGVASESIVREGNSTVNSDRLWTVWLNGQSGYGARSYYPVPLSLRKKPQKVGVFVDYENGHVSFYDVEARFHIYSFNGCLFTEKLFPYFNPYLSCSGENSAPLVISPVTIIE</sequence>
<dbReference type="InterPro" id="IPR001870">
    <property type="entry name" value="B30.2/SPRY"/>
</dbReference>
<dbReference type="SUPFAM" id="SSF49899">
    <property type="entry name" value="Concanavalin A-like lectins/glucanases"/>
    <property type="match status" value="1"/>
</dbReference>
<feature type="coiled-coil region" evidence="7">
    <location>
        <begin position="216"/>
        <end position="251"/>
    </location>
</feature>
<evidence type="ECO:0000259" key="9">
    <source>
        <dbReference type="PROSITE" id="PS50119"/>
    </source>
</evidence>
<dbReference type="Pfam" id="PF00643">
    <property type="entry name" value="zf-B_box"/>
    <property type="match status" value="1"/>
</dbReference>
<dbReference type="InterPro" id="IPR017907">
    <property type="entry name" value="Znf_RING_CS"/>
</dbReference>
<evidence type="ECO:0000256" key="4">
    <source>
        <dbReference type="ARBA" id="ARBA00022833"/>
    </source>
</evidence>
<dbReference type="SMART" id="SM00589">
    <property type="entry name" value="PRY"/>
    <property type="match status" value="1"/>
</dbReference>
<dbReference type="InterPro" id="IPR013320">
    <property type="entry name" value="ConA-like_dom_sf"/>
</dbReference>
<dbReference type="CDD" id="cd19769">
    <property type="entry name" value="Bbox2_TRIM16-like"/>
    <property type="match status" value="1"/>
</dbReference>
<evidence type="ECO:0000259" key="10">
    <source>
        <dbReference type="PROSITE" id="PS50188"/>
    </source>
</evidence>
<feature type="domain" description="B30.2/SPRY" evidence="10">
    <location>
        <begin position="372"/>
        <end position="568"/>
    </location>
</feature>
<dbReference type="InterPro" id="IPR043136">
    <property type="entry name" value="B30.2/SPRY_sf"/>
</dbReference>
<keyword evidence="12" id="KW-1185">Reference proteome</keyword>
<comment type="caution">
    <text evidence="11">The sequence shown here is derived from an EMBL/GenBank/DDBJ whole genome shotgun (WGS) entry which is preliminary data.</text>
</comment>
<evidence type="ECO:0000256" key="3">
    <source>
        <dbReference type="ARBA" id="ARBA00022771"/>
    </source>
</evidence>
<keyword evidence="4" id="KW-0862">Zinc</keyword>
<dbReference type="PROSITE" id="PS50188">
    <property type="entry name" value="B302_SPRY"/>
    <property type="match status" value="1"/>
</dbReference>
<dbReference type="InterPro" id="IPR006574">
    <property type="entry name" value="PRY"/>
</dbReference>
<dbReference type="Proteomes" id="UP001557470">
    <property type="component" value="Unassembled WGS sequence"/>
</dbReference>
<dbReference type="FunFam" id="2.60.120.920:FF:000004">
    <property type="entry name" value="Butyrophilin subfamily 1 member A1"/>
    <property type="match status" value="1"/>
</dbReference>
<name>A0ABD0XCE0_UMBPY</name>
<dbReference type="PRINTS" id="PR01407">
    <property type="entry name" value="BUTYPHLNCDUF"/>
</dbReference>
<keyword evidence="5" id="KW-0391">Immunity</keyword>
<evidence type="ECO:0000256" key="7">
    <source>
        <dbReference type="SAM" id="Coils"/>
    </source>
</evidence>
<dbReference type="InterPro" id="IPR003879">
    <property type="entry name" value="Butyrophylin_SPRY"/>
</dbReference>
<dbReference type="InterPro" id="IPR001841">
    <property type="entry name" value="Znf_RING"/>
</dbReference>
<dbReference type="PROSITE" id="PS50089">
    <property type="entry name" value="ZF_RING_2"/>
    <property type="match status" value="1"/>
</dbReference>
<dbReference type="InterPro" id="IPR000315">
    <property type="entry name" value="Znf_B-box"/>
</dbReference>
<dbReference type="Gene3D" id="3.30.40.10">
    <property type="entry name" value="Zinc/RING finger domain, C3HC4 (zinc finger)"/>
    <property type="match status" value="1"/>
</dbReference>
<organism evidence="11 12">
    <name type="scientific">Umbra pygmaea</name>
    <name type="common">Eastern mudminnow</name>
    <dbReference type="NCBI Taxonomy" id="75934"/>
    <lineage>
        <taxon>Eukaryota</taxon>
        <taxon>Metazoa</taxon>
        <taxon>Chordata</taxon>
        <taxon>Craniata</taxon>
        <taxon>Vertebrata</taxon>
        <taxon>Euteleostomi</taxon>
        <taxon>Actinopterygii</taxon>
        <taxon>Neopterygii</taxon>
        <taxon>Teleostei</taxon>
        <taxon>Protacanthopterygii</taxon>
        <taxon>Esociformes</taxon>
        <taxon>Umbridae</taxon>
        <taxon>Umbra</taxon>
    </lineage>
</organism>
<dbReference type="InterPro" id="IPR058030">
    <property type="entry name" value="TRIM8/14/16/25/29/45/65_CC"/>
</dbReference>
<dbReference type="InterPro" id="IPR003877">
    <property type="entry name" value="SPRY_dom"/>
</dbReference>
<dbReference type="Gene3D" id="3.30.160.60">
    <property type="entry name" value="Classic Zinc Finger"/>
    <property type="match status" value="1"/>
</dbReference>
<dbReference type="Gene3D" id="2.60.120.920">
    <property type="match status" value="1"/>
</dbReference>
<feature type="coiled-coil region" evidence="7">
    <location>
        <begin position="278"/>
        <end position="312"/>
    </location>
</feature>
<dbReference type="SMART" id="SM00449">
    <property type="entry name" value="SPRY"/>
    <property type="match status" value="1"/>
</dbReference>
<proteinExistence type="predicted"/>
<dbReference type="Gene3D" id="4.10.830.40">
    <property type="match status" value="1"/>
</dbReference>
<dbReference type="InterPro" id="IPR051051">
    <property type="entry name" value="E3_ubiq-ligase_TRIM/RNF"/>
</dbReference>
<dbReference type="Pfam" id="PF13765">
    <property type="entry name" value="PRY"/>
    <property type="match status" value="1"/>
</dbReference>
<keyword evidence="1" id="KW-0399">Innate immunity</keyword>
<gene>
    <name evidence="11" type="ORF">UPYG_G00074310</name>
</gene>
<feature type="coiled-coil region" evidence="7">
    <location>
        <begin position="349"/>
        <end position="376"/>
    </location>
</feature>
<dbReference type="PROSITE" id="PS00518">
    <property type="entry name" value="ZF_RING_1"/>
    <property type="match status" value="1"/>
</dbReference>
<dbReference type="Pfam" id="PF13445">
    <property type="entry name" value="zf-RING_UBOX"/>
    <property type="match status" value="1"/>
</dbReference>
<dbReference type="GO" id="GO:0005737">
    <property type="term" value="C:cytoplasm"/>
    <property type="evidence" value="ECO:0007669"/>
    <property type="project" value="UniProtKB-ARBA"/>
</dbReference>
<evidence type="ECO:0000256" key="5">
    <source>
        <dbReference type="ARBA" id="ARBA00022859"/>
    </source>
</evidence>
<evidence type="ECO:0000256" key="6">
    <source>
        <dbReference type="PROSITE-ProRule" id="PRU00024"/>
    </source>
</evidence>
<dbReference type="SMART" id="SM00184">
    <property type="entry name" value="RING"/>
    <property type="match status" value="1"/>
</dbReference>
<dbReference type="GO" id="GO:0045087">
    <property type="term" value="P:innate immune response"/>
    <property type="evidence" value="ECO:0007669"/>
    <property type="project" value="UniProtKB-KW"/>
</dbReference>
<keyword evidence="7" id="KW-0175">Coiled coil</keyword>
<evidence type="ECO:0000256" key="1">
    <source>
        <dbReference type="ARBA" id="ARBA00022588"/>
    </source>
</evidence>
<keyword evidence="2" id="KW-0479">Metal-binding</keyword>